<keyword evidence="2" id="KW-1185">Reference proteome</keyword>
<proteinExistence type="predicted"/>
<evidence type="ECO:0000313" key="2">
    <source>
        <dbReference type="Proteomes" id="UP000029965"/>
    </source>
</evidence>
<reference evidence="1" key="3">
    <citation type="submission" date="2025-09" db="UniProtKB">
        <authorList>
            <consortium name="Ensembl"/>
        </authorList>
    </citation>
    <scope>IDENTIFICATION</scope>
</reference>
<name>A0A0D9S1M3_CHLSB</name>
<accession>A0A0D9S1M3</accession>
<organism evidence="1 2">
    <name type="scientific">Chlorocebus sabaeus</name>
    <name type="common">Green monkey</name>
    <name type="synonym">Simia sabaea</name>
    <dbReference type="NCBI Taxonomy" id="60711"/>
    <lineage>
        <taxon>Eukaryota</taxon>
        <taxon>Metazoa</taxon>
        <taxon>Chordata</taxon>
        <taxon>Craniata</taxon>
        <taxon>Vertebrata</taxon>
        <taxon>Euteleostomi</taxon>
        <taxon>Mammalia</taxon>
        <taxon>Eutheria</taxon>
        <taxon>Euarchontoglires</taxon>
        <taxon>Primates</taxon>
        <taxon>Haplorrhini</taxon>
        <taxon>Catarrhini</taxon>
        <taxon>Cercopithecidae</taxon>
        <taxon>Cercopithecinae</taxon>
        <taxon>Chlorocebus</taxon>
    </lineage>
</organism>
<reference evidence="1" key="2">
    <citation type="submission" date="2025-08" db="UniProtKB">
        <authorList>
            <consortium name="Ensembl"/>
        </authorList>
    </citation>
    <scope>IDENTIFICATION</scope>
</reference>
<dbReference type="EMBL" id="AQIB01023926">
    <property type="status" value="NOT_ANNOTATED_CDS"/>
    <property type="molecule type" value="Genomic_DNA"/>
</dbReference>
<reference evidence="1 2" key="1">
    <citation type="submission" date="2014-03" db="EMBL/GenBank/DDBJ databases">
        <authorList>
            <person name="Warren W."/>
            <person name="Wilson R.K."/>
        </authorList>
    </citation>
    <scope>NUCLEOTIDE SEQUENCE</scope>
</reference>
<dbReference type="Ensembl" id="ENSCSAT00000001313.1">
    <property type="protein sequence ID" value="ENSCSAP00000014762.1"/>
    <property type="gene ID" value="ENSCSAG00000003285.1"/>
</dbReference>
<dbReference type="AlphaFoldDB" id="A0A0D9S1M3"/>
<sequence length="54" mass="6482">SSWRVETTMNTPLFIPCNTWTRGEGEWEKKEMITLLWILLFATMEVFKHKVDVH</sequence>
<dbReference type="Bgee" id="ENSCSAG00000003285">
    <property type="expression patterns" value="Expressed in prefrontal cortex and 2 other cell types or tissues"/>
</dbReference>
<evidence type="ECO:0000313" key="1">
    <source>
        <dbReference type="Ensembl" id="ENSCSAP00000014762.1"/>
    </source>
</evidence>
<dbReference type="Proteomes" id="UP000029965">
    <property type="component" value="Chromosome 11"/>
</dbReference>
<protein>
    <submittedName>
        <fullName evidence="1">Uncharacterized protein</fullName>
    </submittedName>
</protein>